<protein>
    <recommendedName>
        <fullName evidence="2">(S)-ureidoglycine aminohydrolase cupin domain-containing protein</fullName>
    </recommendedName>
</protein>
<dbReference type="CDD" id="cd02227">
    <property type="entry name" value="cupin_TM1112-like"/>
    <property type="match status" value="1"/>
</dbReference>
<keyword evidence="1" id="KW-0472">Membrane</keyword>
<keyword evidence="4" id="KW-1185">Reference proteome</keyword>
<dbReference type="PANTHER" id="PTHR33271">
    <property type="entry name" value="OS04G0445200 PROTEIN"/>
    <property type="match status" value="1"/>
</dbReference>
<reference evidence="3 4" key="1">
    <citation type="submission" date="2024-10" db="EMBL/GenBank/DDBJ databases">
        <title>Updated reference genomes for cyclostephanoid diatoms.</title>
        <authorList>
            <person name="Roberts W.R."/>
            <person name="Alverson A.J."/>
        </authorList>
    </citation>
    <scope>NUCLEOTIDE SEQUENCE [LARGE SCALE GENOMIC DNA]</scope>
    <source>
        <strain evidence="3 4">AJA228-03</strain>
    </source>
</reference>
<sequence length="183" mass="20679">RTHVRLSIIVASLGQYHHASPARLKFHLLLAPSKKMTTRGIKMLILALAMIVYVDGFGALPMPEIGRMGARSSTRLHGFPRAIHKEFTVEKATPEVMESLGVRRWPTWGTEGSDKYKTGIKSPLKYYDVNELSYIIKGKMEITPKETGIPVLVQAGDFVTFPDGFACHWFVIEPVTKHYYLYD</sequence>
<feature type="domain" description="(S)-ureidoglycine aminohydrolase cupin" evidence="2">
    <location>
        <begin position="100"/>
        <end position="179"/>
    </location>
</feature>
<evidence type="ECO:0000256" key="1">
    <source>
        <dbReference type="SAM" id="Phobius"/>
    </source>
</evidence>
<dbReference type="AlphaFoldDB" id="A0ABD3RXH6"/>
<keyword evidence="1" id="KW-1133">Transmembrane helix</keyword>
<dbReference type="EMBL" id="JALLPB020000126">
    <property type="protein sequence ID" value="KAL3816927.1"/>
    <property type="molecule type" value="Genomic_DNA"/>
</dbReference>
<dbReference type="SUPFAM" id="SSF51182">
    <property type="entry name" value="RmlC-like cupins"/>
    <property type="match status" value="1"/>
</dbReference>
<comment type="caution">
    <text evidence="3">The sequence shown here is derived from an EMBL/GenBank/DDBJ whole genome shotgun (WGS) entry which is preliminary data.</text>
</comment>
<dbReference type="Proteomes" id="UP001530377">
    <property type="component" value="Unassembled WGS sequence"/>
</dbReference>
<evidence type="ECO:0000313" key="4">
    <source>
        <dbReference type="Proteomes" id="UP001530377"/>
    </source>
</evidence>
<evidence type="ECO:0000313" key="3">
    <source>
        <dbReference type="EMBL" id="KAL3816927.1"/>
    </source>
</evidence>
<dbReference type="InterPro" id="IPR011051">
    <property type="entry name" value="RmlC_Cupin_sf"/>
</dbReference>
<organism evidence="3 4">
    <name type="scientific">Cyclostephanos tholiformis</name>
    <dbReference type="NCBI Taxonomy" id="382380"/>
    <lineage>
        <taxon>Eukaryota</taxon>
        <taxon>Sar</taxon>
        <taxon>Stramenopiles</taxon>
        <taxon>Ochrophyta</taxon>
        <taxon>Bacillariophyta</taxon>
        <taxon>Coscinodiscophyceae</taxon>
        <taxon>Thalassiosirophycidae</taxon>
        <taxon>Stephanodiscales</taxon>
        <taxon>Stephanodiscaceae</taxon>
        <taxon>Cyclostephanos</taxon>
    </lineage>
</organism>
<dbReference type="InterPro" id="IPR014710">
    <property type="entry name" value="RmlC-like_jellyroll"/>
</dbReference>
<dbReference type="Gene3D" id="2.60.120.10">
    <property type="entry name" value="Jelly Rolls"/>
    <property type="match status" value="1"/>
</dbReference>
<dbReference type="PANTHER" id="PTHR33271:SF22">
    <property type="entry name" value="OS04G0445200 PROTEIN"/>
    <property type="match status" value="1"/>
</dbReference>
<proteinExistence type="predicted"/>
<accession>A0ABD3RXH6</accession>
<gene>
    <name evidence="3" type="ORF">ACHAXA_009122</name>
</gene>
<feature type="transmembrane region" description="Helical" evidence="1">
    <location>
        <begin position="43"/>
        <end position="62"/>
    </location>
</feature>
<keyword evidence="1" id="KW-0812">Transmembrane</keyword>
<evidence type="ECO:0000259" key="2">
    <source>
        <dbReference type="Pfam" id="PF05899"/>
    </source>
</evidence>
<dbReference type="InterPro" id="IPR008579">
    <property type="entry name" value="UGlyAH_Cupin_dom"/>
</dbReference>
<name>A0ABD3RXH6_9STRA</name>
<feature type="non-terminal residue" evidence="3">
    <location>
        <position position="1"/>
    </location>
</feature>
<dbReference type="Pfam" id="PF05899">
    <property type="entry name" value="Cupin_3"/>
    <property type="match status" value="1"/>
</dbReference>